<sequence>MNSFRYLALIFLSSNILLSLSSEWIGFIPSQDSNITLNSNDDKTVILKRDPTSNQSKANDFGGDGSPTNLNYSSNGNSTLRLIRDSAISDMVFYHIRGNRISVNQGASLIIDLQNRGTEGRFYFYGGEMFANNGGKIQISGVHIVIIGDINGGLIEARDGGRIELSNIGFVKSVSRTSKASVINSGGELIVKSNFYNSGFLEKIGSVLYADSAGFFEHKNGNTTIEGLFYNSGFDGGYRREALLKVNSGNFKVVGNFQNGGDFVNEYGKYSYGIGSVIATGGVIDIGGNLTSKSEDANLRSKIDLTNTILKANILDNQAGSDIFVSGGTKIQVKKFISSTNSSINFIGINNGFGEIEATESIALDGAVVNFKIASAFSQSQNLEYVITQSPQTTGLKDGEVILLDANNNQSDRYGAKLVSDGNQYKLVLEKKFDDTNNGNNTDNRGNIIGNKEKIAKELEKHLVILNSADLNNAVERIDSQIHTLLEEYQTLDNSMAYFNLLSRNTISQAQVALNTMQKQYLVRNDIALVQNTSDFNEFYLDSDIKNNFFVNALVGYGGKSSRGGGMRYGVNLGFDRHFSDWFFGGIYGVFEKRNFSAKGLNLDSLSWQLGAYMRFGFDNWEIDVLASYLNVQSNYQRDFSINTQQFIQKGNSCIDDIGLQGRLGYRFGFANNHSLKPYFGALGDYYLMPSLSEDGDFGITANKNYFFNLYGVGGLEYRKIFEKSSFFATGEFAGGSNITSHNYTLYFGDEVLSFRNKVSFFGSVLLGADFALNDFFGIQINVKTKIYNTGVYLFDTNFGLRFLF</sequence>
<dbReference type="Gene3D" id="2.40.128.130">
    <property type="entry name" value="Autotransporter beta-domain"/>
    <property type="match status" value="1"/>
</dbReference>
<keyword evidence="4" id="KW-1185">Reference proteome</keyword>
<dbReference type="OrthoDB" id="5368699at2"/>
<comment type="caution">
    <text evidence="3">The sequence shown here is derived from an EMBL/GenBank/DDBJ whole genome shotgun (WGS) entry which is preliminary data.</text>
</comment>
<feature type="region of interest" description="Disordered" evidence="1">
    <location>
        <begin position="49"/>
        <end position="68"/>
    </location>
</feature>
<evidence type="ECO:0000259" key="2">
    <source>
        <dbReference type="PROSITE" id="PS51208"/>
    </source>
</evidence>
<accession>A0A3D8JA19</accession>
<dbReference type="SUPFAM" id="SSF103515">
    <property type="entry name" value="Autotransporter"/>
    <property type="match status" value="1"/>
</dbReference>
<dbReference type="Proteomes" id="UP000256695">
    <property type="component" value="Unassembled WGS sequence"/>
</dbReference>
<dbReference type="AlphaFoldDB" id="A0A3D8JA19"/>
<dbReference type="PROSITE" id="PS51208">
    <property type="entry name" value="AUTOTRANSPORTER"/>
    <property type="match status" value="1"/>
</dbReference>
<dbReference type="Pfam" id="PF03797">
    <property type="entry name" value="Autotransporter"/>
    <property type="match status" value="1"/>
</dbReference>
<protein>
    <recommendedName>
        <fullName evidence="2">Autotransporter domain-containing protein</fullName>
    </recommendedName>
</protein>
<dbReference type="InterPro" id="IPR005546">
    <property type="entry name" value="Autotransporte_beta"/>
</dbReference>
<dbReference type="EMBL" id="NXLX01000002">
    <property type="protein sequence ID" value="RDU74353.1"/>
    <property type="molecule type" value="Genomic_DNA"/>
</dbReference>
<organism evidence="3 4">
    <name type="scientific">Helicobacter anseris</name>
    <dbReference type="NCBI Taxonomy" id="375926"/>
    <lineage>
        <taxon>Bacteria</taxon>
        <taxon>Pseudomonadati</taxon>
        <taxon>Campylobacterota</taxon>
        <taxon>Epsilonproteobacteria</taxon>
        <taxon>Campylobacterales</taxon>
        <taxon>Helicobacteraceae</taxon>
        <taxon>Helicobacter</taxon>
    </lineage>
</organism>
<gene>
    <name evidence="3" type="ORF">CQA57_01165</name>
</gene>
<feature type="domain" description="Autotransporter" evidence="2">
    <location>
        <begin position="542"/>
        <end position="805"/>
    </location>
</feature>
<dbReference type="SMART" id="SM00869">
    <property type="entry name" value="Autotransporter"/>
    <property type="match status" value="1"/>
</dbReference>
<evidence type="ECO:0000256" key="1">
    <source>
        <dbReference type="SAM" id="MobiDB-lite"/>
    </source>
</evidence>
<dbReference type="InterPro" id="IPR036709">
    <property type="entry name" value="Autotransporte_beta_dom_sf"/>
</dbReference>
<evidence type="ECO:0000313" key="4">
    <source>
        <dbReference type="Proteomes" id="UP000256695"/>
    </source>
</evidence>
<reference evidence="3 4" key="1">
    <citation type="submission" date="2018-04" db="EMBL/GenBank/DDBJ databases">
        <title>Novel Campyloabacter and Helicobacter Species and Strains.</title>
        <authorList>
            <person name="Mannion A.J."/>
            <person name="Shen Z."/>
            <person name="Fox J.G."/>
        </authorList>
    </citation>
    <scope>NUCLEOTIDE SEQUENCE [LARGE SCALE GENOMIC DNA]</scope>
    <source>
        <strain evidence="3 4">MIT 04-9362</strain>
    </source>
</reference>
<evidence type="ECO:0000313" key="3">
    <source>
        <dbReference type="EMBL" id="RDU74353.1"/>
    </source>
</evidence>
<dbReference type="RefSeq" id="WP_115578408.1">
    <property type="nucleotide sequence ID" value="NZ_NXLX01000002.1"/>
</dbReference>
<proteinExistence type="predicted"/>
<name>A0A3D8JA19_9HELI</name>